<evidence type="ECO:0000313" key="3">
    <source>
        <dbReference type="Proteomes" id="UP001054945"/>
    </source>
</evidence>
<dbReference type="EMBL" id="BPLR01016611">
    <property type="protein sequence ID" value="GIY85077.1"/>
    <property type="molecule type" value="Genomic_DNA"/>
</dbReference>
<comment type="caution">
    <text evidence="2">The sequence shown here is derived from an EMBL/GenBank/DDBJ whole genome shotgun (WGS) entry which is preliminary data.</text>
</comment>
<proteinExistence type="predicted"/>
<name>A0AAV4WQV3_CAEEX</name>
<gene>
    <name evidence="2" type="ORF">CEXT_381201</name>
</gene>
<feature type="region of interest" description="Disordered" evidence="1">
    <location>
        <begin position="49"/>
        <end position="69"/>
    </location>
</feature>
<dbReference type="AlphaFoldDB" id="A0AAV4WQV3"/>
<keyword evidence="3" id="KW-1185">Reference proteome</keyword>
<organism evidence="2 3">
    <name type="scientific">Caerostris extrusa</name>
    <name type="common">Bark spider</name>
    <name type="synonym">Caerostris bankana</name>
    <dbReference type="NCBI Taxonomy" id="172846"/>
    <lineage>
        <taxon>Eukaryota</taxon>
        <taxon>Metazoa</taxon>
        <taxon>Ecdysozoa</taxon>
        <taxon>Arthropoda</taxon>
        <taxon>Chelicerata</taxon>
        <taxon>Arachnida</taxon>
        <taxon>Araneae</taxon>
        <taxon>Araneomorphae</taxon>
        <taxon>Entelegynae</taxon>
        <taxon>Araneoidea</taxon>
        <taxon>Araneidae</taxon>
        <taxon>Caerostris</taxon>
    </lineage>
</organism>
<reference evidence="2 3" key="1">
    <citation type="submission" date="2021-06" db="EMBL/GenBank/DDBJ databases">
        <title>Caerostris extrusa draft genome.</title>
        <authorList>
            <person name="Kono N."/>
            <person name="Arakawa K."/>
        </authorList>
    </citation>
    <scope>NUCLEOTIDE SEQUENCE [LARGE SCALE GENOMIC DNA]</scope>
</reference>
<dbReference type="Proteomes" id="UP001054945">
    <property type="component" value="Unassembled WGS sequence"/>
</dbReference>
<protein>
    <submittedName>
        <fullName evidence="2">Uncharacterized protein</fullName>
    </submittedName>
</protein>
<evidence type="ECO:0000256" key="1">
    <source>
        <dbReference type="SAM" id="MobiDB-lite"/>
    </source>
</evidence>
<evidence type="ECO:0000313" key="2">
    <source>
        <dbReference type="EMBL" id="GIY85077.1"/>
    </source>
</evidence>
<accession>A0AAV4WQV3</accession>
<sequence length="69" mass="7732">MDPSRVGEVLLFQNGSKPSWGRCCGNKFQLPLWKYCDCGSVVIADHQRTETAFSGSRPTPRKGRSMENI</sequence>